<comment type="caution">
    <text evidence="1">The sequence shown here is derived from an EMBL/GenBank/DDBJ whole genome shotgun (WGS) entry which is preliminary data.</text>
</comment>
<protein>
    <submittedName>
        <fullName evidence="1">Uncharacterized protein</fullName>
    </submittedName>
</protein>
<accession>A0ACC2XF04</accession>
<evidence type="ECO:0000313" key="1">
    <source>
        <dbReference type="EMBL" id="KAJ9121616.1"/>
    </source>
</evidence>
<proteinExistence type="predicted"/>
<evidence type="ECO:0000313" key="2">
    <source>
        <dbReference type="Proteomes" id="UP001243375"/>
    </source>
</evidence>
<organism evidence="1 2">
    <name type="scientific">Naganishia vaughanmartiniae</name>
    <dbReference type="NCBI Taxonomy" id="1424756"/>
    <lineage>
        <taxon>Eukaryota</taxon>
        <taxon>Fungi</taxon>
        <taxon>Dikarya</taxon>
        <taxon>Basidiomycota</taxon>
        <taxon>Agaricomycotina</taxon>
        <taxon>Tremellomycetes</taxon>
        <taxon>Filobasidiales</taxon>
        <taxon>Filobasidiaceae</taxon>
        <taxon>Naganishia</taxon>
    </lineage>
</organism>
<sequence>MLTSVIQGLIGTSTFTQILFVLPLSLDWLGPPSFLLLSLLLTTYYFCYATIKLATKNTPVASLLGLFDLVQPFVPAGCALVTCYLYLHPAEAGAETPHILGINGKRILGVFLPALYAQVLRFVSPLFSVLEGVATLLVAQCAGRITKAYIEEGVADDREEFEWRRMFALVAAAVMYCAGAGWLIAAHPLSPPFSKTQLPPILLGGALATVFFLTMIGFSRRSATVVETALIFLYVIYSAWISGKEELLEPRSFGHGWLTTGWGKAKALPTELLTGTTPSPYITFLTSSLHLPSSLSNIVGFFLSIFVKVCGLQSGWLSGLGLLPTVFTSSNGGGNRKMPDAQGLDMVGLATNILQHATDTMWKVAGSLPPTMLISLCFRLLVLSAAARIIPMIRRASAGWDAGEEDRESFEGGDFWDGKRLREEPACSIMGRKSGGGEWINIFITLGIWALELVIEDEFDDDGESIKSWKVD</sequence>
<gene>
    <name evidence="1" type="ORF">QFC22_002236</name>
</gene>
<dbReference type="Proteomes" id="UP001243375">
    <property type="component" value="Unassembled WGS sequence"/>
</dbReference>
<name>A0ACC2XF04_9TREE</name>
<dbReference type="EMBL" id="JASBWU010000005">
    <property type="protein sequence ID" value="KAJ9121616.1"/>
    <property type="molecule type" value="Genomic_DNA"/>
</dbReference>
<reference evidence="1" key="1">
    <citation type="submission" date="2023-04" db="EMBL/GenBank/DDBJ databases">
        <title>Draft Genome sequencing of Naganishia species isolated from polar environments using Oxford Nanopore Technology.</title>
        <authorList>
            <person name="Leo P."/>
            <person name="Venkateswaran K."/>
        </authorList>
    </citation>
    <scope>NUCLEOTIDE SEQUENCE</scope>
    <source>
        <strain evidence="1">MNA-CCFEE 5425</strain>
    </source>
</reference>
<keyword evidence="2" id="KW-1185">Reference proteome</keyword>